<name>A0ABX2R9Y4_9THEO</name>
<proteinExistence type="predicted"/>
<dbReference type="Pfam" id="PF20074">
    <property type="entry name" value="DUF6470"/>
    <property type="match status" value="1"/>
</dbReference>
<dbReference type="RefSeq" id="WP_028052074.1">
    <property type="nucleotide sequence ID" value="NZ_ATYG01000014.1"/>
</dbReference>
<evidence type="ECO:0000313" key="1">
    <source>
        <dbReference type="EMBL" id="NYE56878.1"/>
    </source>
</evidence>
<keyword evidence="2" id="KW-1185">Reference proteome</keyword>
<accession>A0ABX2R9Y4</accession>
<dbReference type="InterPro" id="IPR045527">
    <property type="entry name" value="DUF6470"/>
</dbReference>
<organism evidence="1 2">
    <name type="scientific">Carboxydothermus ferrireducens DSM 11255</name>
    <dbReference type="NCBI Taxonomy" id="1119529"/>
    <lineage>
        <taxon>Bacteria</taxon>
        <taxon>Bacillati</taxon>
        <taxon>Bacillota</taxon>
        <taxon>Clostridia</taxon>
        <taxon>Thermoanaerobacterales</taxon>
        <taxon>Thermoanaerobacteraceae</taxon>
        <taxon>Carboxydothermus</taxon>
    </lineage>
</organism>
<sequence>MNNVVRVLIDTTRCRADIGYLTPVEFSRAQAKKGMDAALEGIARRVEEGNLLAAFEKGNTIENIVVPPLQDVELTVRMLPSVRPEIKFIKSSSVFLDVYL</sequence>
<comment type="caution">
    <text evidence="1">The sequence shown here is derived from an EMBL/GenBank/DDBJ whole genome shotgun (WGS) entry which is preliminary data.</text>
</comment>
<dbReference type="EMBL" id="JACCBS010000001">
    <property type="protein sequence ID" value="NYE56878.1"/>
    <property type="molecule type" value="Genomic_DNA"/>
</dbReference>
<reference evidence="1 2" key="1">
    <citation type="submission" date="2020-07" db="EMBL/GenBank/DDBJ databases">
        <title>Genomic Encyclopedia of Type Strains, Phase III (KMG-III): the genomes of soil and plant-associated and newly described type strains.</title>
        <authorList>
            <person name="Whitman W."/>
        </authorList>
    </citation>
    <scope>NUCLEOTIDE SEQUENCE [LARGE SCALE GENOMIC DNA]</scope>
    <source>
        <strain evidence="1 2">DSM 11255</strain>
    </source>
</reference>
<dbReference type="Proteomes" id="UP000604066">
    <property type="component" value="Unassembled WGS sequence"/>
</dbReference>
<protein>
    <submittedName>
        <fullName evidence="1">Uncharacterized protein</fullName>
    </submittedName>
</protein>
<gene>
    <name evidence="1" type="ORF">HDG70_000584</name>
</gene>
<evidence type="ECO:0000313" key="2">
    <source>
        <dbReference type="Proteomes" id="UP000604066"/>
    </source>
</evidence>